<name>A0A974SQQ4_9RHOO</name>
<sequence>MNDGRRHPFVVLLGGGLVVAYAVLAHYTSLLPNNAHWAVLLAVAPPAVIGFGMLRSAVGGLIPWFYAAAAAMVAAAVWPTLQENVAAVYFAQHVGINSALGLFFGQSLLRGREPLCTHFASLAHERVSPRLARYTRQVTVAWTSFFAVVVATSVALFCFAPMAVWSAFANLLTWPLVGAMFVVEGLFRRFRLPPDERLGILASVAAYRKSMAMRSGKTPSAS</sequence>
<feature type="transmembrane region" description="Helical" evidence="1">
    <location>
        <begin position="61"/>
        <end position="81"/>
    </location>
</feature>
<feature type="transmembrane region" description="Helical" evidence="1">
    <location>
        <begin position="35"/>
        <end position="54"/>
    </location>
</feature>
<keyword evidence="1" id="KW-1133">Transmembrane helix</keyword>
<dbReference type="EMBL" id="CP064781">
    <property type="protein sequence ID" value="QRJ64756.1"/>
    <property type="molecule type" value="Genomic_DNA"/>
</dbReference>
<gene>
    <name evidence="2" type="ORF">IWH25_05245</name>
</gene>
<accession>A0A974SQQ4</accession>
<organism evidence="2 3">
    <name type="scientific">Azospira restricta</name>
    <dbReference type="NCBI Taxonomy" id="404405"/>
    <lineage>
        <taxon>Bacteria</taxon>
        <taxon>Pseudomonadati</taxon>
        <taxon>Pseudomonadota</taxon>
        <taxon>Betaproteobacteria</taxon>
        <taxon>Rhodocyclales</taxon>
        <taxon>Rhodocyclaceae</taxon>
        <taxon>Azospira</taxon>
    </lineage>
</organism>
<keyword evidence="1" id="KW-0472">Membrane</keyword>
<keyword evidence="1" id="KW-0812">Transmembrane</keyword>
<reference evidence="2" key="1">
    <citation type="submission" date="2020-11" db="EMBL/GenBank/DDBJ databases">
        <title>Azospira restricta DSM 18626 genome sequence.</title>
        <authorList>
            <person name="Moe W.M."/>
        </authorList>
    </citation>
    <scope>NUCLEOTIDE SEQUENCE</scope>
    <source>
        <strain evidence="2">DSM 18626</strain>
    </source>
</reference>
<evidence type="ECO:0000313" key="2">
    <source>
        <dbReference type="EMBL" id="QRJ64756.1"/>
    </source>
</evidence>
<evidence type="ECO:0000256" key="1">
    <source>
        <dbReference type="SAM" id="Phobius"/>
    </source>
</evidence>
<dbReference type="Proteomes" id="UP000663444">
    <property type="component" value="Chromosome"/>
</dbReference>
<dbReference type="AlphaFoldDB" id="A0A974SQQ4"/>
<dbReference type="RefSeq" id="WP_203388283.1">
    <property type="nucleotide sequence ID" value="NZ_CP064781.1"/>
</dbReference>
<feature type="transmembrane region" description="Helical" evidence="1">
    <location>
        <begin position="168"/>
        <end position="187"/>
    </location>
</feature>
<feature type="transmembrane region" description="Helical" evidence="1">
    <location>
        <begin position="140"/>
        <end position="162"/>
    </location>
</feature>
<evidence type="ECO:0000313" key="3">
    <source>
        <dbReference type="Proteomes" id="UP000663444"/>
    </source>
</evidence>
<keyword evidence="3" id="KW-1185">Reference proteome</keyword>
<evidence type="ECO:0008006" key="4">
    <source>
        <dbReference type="Google" id="ProtNLM"/>
    </source>
</evidence>
<proteinExistence type="predicted"/>
<dbReference type="KEGG" id="ares:IWH25_05245"/>
<feature type="transmembrane region" description="Helical" evidence="1">
    <location>
        <begin position="87"/>
        <end position="105"/>
    </location>
</feature>
<protein>
    <recommendedName>
        <fullName evidence="4">Transmembrane protein</fullName>
    </recommendedName>
</protein>